<comment type="subunit">
    <text evidence="12">Component of the ubiquinol-cytochrome c oxidoreductase (cytochrome b-c1 complex, complex III, CIII), a multisubunit enzyme composed of 3 respiratory subunits cytochrome b, cytochrome c1 and Rieske protein, 2 core protein subunits, and additional low-molecular weight protein subunits.</text>
</comment>
<keyword evidence="5 12" id="KW-0812">Transmembrane</keyword>
<comment type="similarity">
    <text evidence="2 12">Belongs to the UQCR10/QCR9 family.</text>
</comment>
<dbReference type="STRING" id="71784.A0A1Y2AYT6"/>
<evidence type="ECO:0000256" key="2">
    <source>
        <dbReference type="ARBA" id="ARBA00007856"/>
    </source>
</evidence>
<evidence type="ECO:0000256" key="9">
    <source>
        <dbReference type="ARBA" id="ARBA00023128"/>
    </source>
</evidence>
<protein>
    <recommendedName>
        <fullName evidence="11 12">Complex III subunit 9</fullName>
    </recommendedName>
</protein>
<comment type="subcellular location">
    <subcellularLocation>
        <location evidence="1 12">Mitochondrion inner membrane</location>
        <topology evidence="1 12">Single-pass membrane protein</topology>
    </subcellularLocation>
</comment>
<dbReference type="FunCoup" id="A0A1Y2AYT6">
    <property type="interactions" value="86"/>
</dbReference>
<name>A0A1Y2AYT6_9TREE</name>
<evidence type="ECO:0000313" key="14">
    <source>
        <dbReference type="Proteomes" id="UP000193986"/>
    </source>
</evidence>
<gene>
    <name evidence="13" type="ORF">BCR39DRAFT_538116</name>
</gene>
<comment type="function">
    <text evidence="12">Component of the ubiquinol-cytochrome c oxidoreductase, a multisubunit transmembrane complex that is part of the mitochondrial electron transport chain which drives oxidative phosphorylation. The complex plays an important role in the uptake of multiple carbon sources present in different host niches.</text>
</comment>
<evidence type="ECO:0000256" key="6">
    <source>
        <dbReference type="ARBA" id="ARBA00022792"/>
    </source>
</evidence>
<evidence type="ECO:0000256" key="10">
    <source>
        <dbReference type="ARBA" id="ARBA00023136"/>
    </source>
</evidence>
<dbReference type="PANTHER" id="PTHR12980">
    <property type="entry name" value="UBIQUINOL-CYTOCHROME C REDUCTASE COMPLEX, SUBUNIT X"/>
    <property type="match status" value="1"/>
</dbReference>
<evidence type="ECO:0000256" key="3">
    <source>
        <dbReference type="ARBA" id="ARBA00022448"/>
    </source>
</evidence>
<organism evidence="13 14">
    <name type="scientific">Naematelia encephala</name>
    <dbReference type="NCBI Taxonomy" id="71784"/>
    <lineage>
        <taxon>Eukaryota</taxon>
        <taxon>Fungi</taxon>
        <taxon>Dikarya</taxon>
        <taxon>Basidiomycota</taxon>
        <taxon>Agaricomycotina</taxon>
        <taxon>Tremellomycetes</taxon>
        <taxon>Tremellales</taxon>
        <taxon>Naemateliaceae</taxon>
        <taxon>Naematelia</taxon>
    </lineage>
</organism>
<keyword evidence="10 12" id="KW-0472">Membrane</keyword>
<evidence type="ECO:0000256" key="11">
    <source>
        <dbReference type="ARBA" id="ARBA00044247"/>
    </source>
</evidence>
<dbReference type="Proteomes" id="UP000193986">
    <property type="component" value="Unassembled WGS sequence"/>
</dbReference>
<dbReference type="GO" id="GO:0045275">
    <property type="term" value="C:respiratory chain complex III"/>
    <property type="evidence" value="ECO:0007669"/>
    <property type="project" value="UniProtKB-UniRule"/>
</dbReference>
<reference evidence="13 14" key="1">
    <citation type="submission" date="2016-07" db="EMBL/GenBank/DDBJ databases">
        <title>Pervasive Adenine N6-methylation of Active Genes in Fungi.</title>
        <authorList>
            <consortium name="DOE Joint Genome Institute"/>
            <person name="Mondo S.J."/>
            <person name="Dannebaum R.O."/>
            <person name="Kuo R.C."/>
            <person name="Labutti K."/>
            <person name="Haridas S."/>
            <person name="Kuo A."/>
            <person name="Salamov A."/>
            <person name="Ahrendt S.R."/>
            <person name="Lipzen A."/>
            <person name="Sullivan W."/>
            <person name="Andreopoulos W.B."/>
            <person name="Clum A."/>
            <person name="Lindquist E."/>
            <person name="Daum C."/>
            <person name="Ramamoorthy G.K."/>
            <person name="Gryganskyi A."/>
            <person name="Culley D."/>
            <person name="Magnuson J.K."/>
            <person name="James T.Y."/>
            <person name="O'Malley M.A."/>
            <person name="Stajich J.E."/>
            <person name="Spatafora J.W."/>
            <person name="Visel A."/>
            <person name="Grigoriev I.V."/>
        </authorList>
    </citation>
    <scope>NUCLEOTIDE SEQUENCE [LARGE SCALE GENOMIC DNA]</scope>
    <source>
        <strain evidence="13 14">68-887.2</strain>
    </source>
</reference>
<evidence type="ECO:0000256" key="4">
    <source>
        <dbReference type="ARBA" id="ARBA00022660"/>
    </source>
</evidence>
<evidence type="ECO:0000313" key="13">
    <source>
        <dbReference type="EMBL" id="ORY27460.1"/>
    </source>
</evidence>
<comment type="caution">
    <text evidence="13">The sequence shown here is derived from an EMBL/GenBank/DDBJ whole genome shotgun (WGS) entry which is preliminary data.</text>
</comment>
<dbReference type="InterPro" id="IPR008027">
    <property type="entry name" value="QCR9"/>
</dbReference>
<evidence type="ECO:0000256" key="7">
    <source>
        <dbReference type="ARBA" id="ARBA00022982"/>
    </source>
</evidence>
<keyword evidence="7 12" id="KW-0249">Electron transport</keyword>
<evidence type="ECO:0000256" key="5">
    <source>
        <dbReference type="ARBA" id="ARBA00022692"/>
    </source>
</evidence>
<dbReference type="GO" id="GO:0006122">
    <property type="term" value="P:mitochondrial electron transport, ubiquinol to cytochrome c"/>
    <property type="evidence" value="ECO:0007669"/>
    <property type="project" value="UniProtKB-UniRule"/>
</dbReference>
<evidence type="ECO:0000256" key="1">
    <source>
        <dbReference type="ARBA" id="ARBA00004434"/>
    </source>
</evidence>
<dbReference type="OrthoDB" id="44067at2759"/>
<sequence>MASPIYSTIFKRNSVFVPTVFLAAFSFSIGFDMVTSAWWDSHNRGKQWKDIRSKYIEQEE</sequence>
<dbReference type="AlphaFoldDB" id="A0A1Y2AYT6"/>
<keyword evidence="8 12" id="KW-1133">Transmembrane helix</keyword>
<keyword evidence="4 12" id="KW-0679">Respiratory chain</keyword>
<keyword evidence="6 12" id="KW-0999">Mitochondrion inner membrane</keyword>
<dbReference type="PANTHER" id="PTHR12980:SF0">
    <property type="entry name" value="CYTOCHROME B-C1 COMPLEX SUBUNIT 9"/>
    <property type="match status" value="1"/>
</dbReference>
<dbReference type="EMBL" id="MCFC01000038">
    <property type="protein sequence ID" value="ORY27460.1"/>
    <property type="molecule type" value="Genomic_DNA"/>
</dbReference>
<dbReference type="FunFam" id="1.20.5.260:FF:000001">
    <property type="entry name" value="Cytochrome b-c1 complex subunit 9"/>
    <property type="match status" value="1"/>
</dbReference>
<dbReference type="SUPFAM" id="SSF81514">
    <property type="entry name" value="Subunit X (non-heme 7 kDa protein) of cytochrome bc1 complex (Ubiquinol-cytochrome c reductase)"/>
    <property type="match status" value="1"/>
</dbReference>
<accession>A0A1Y2AYT6</accession>
<proteinExistence type="inferred from homology"/>
<dbReference type="Gene3D" id="1.20.5.260">
    <property type="entry name" value="Cytochrome b-c1 complex subunit 9"/>
    <property type="match status" value="1"/>
</dbReference>
<dbReference type="GO" id="GO:0005743">
    <property type="term" value="C:mitochondrial inner membrane"/>
    <property type="evidence" value="ECO:0007669"/>
    <property type="project" value="UniProtKB-SubCell"/>
</dbReference>
<dbReference type="InterPro" id="IPR036656">
    <property type="entry name" value="QCR9_sf"/>
</dbReference>
<dbReference type="InParanoid" id="A0A1Y2AYT6"/>
<dbReference type="Pfam" id="PF05365">
    <property type="entry name" value="UCR_UQCRX_QCR9"/>
    <property type="match status" value="1"/>
</dbReference>
<keyword evidence="9 12" id="KW-0496">Mitochondrion</keyword>
<evidence type="ECO:0000256" key="8">
    <source>
        <dbReference type="ARBA" id="ARBA00022989"/>
    </source>
</evidence>
<evidence type="ECO:0000256" key="12">
    <source>
        <dbReference type="RuleBase" id="RU368056"/>
    </source>
</evidence>
<keyword evidence="14" id="KW-1185">Reference proteome</keyword>
<feature type="transmembrane region" description="Helical" evidence="12">
    <location>
        <begin position="20"/>
        <end position="39"/>
    </location>
</feature>
<keyword evidence="3 12" id="KW-0813">Transport</keyword>